<feature type="region of interest" description="Disordered" evidence="1">
    <location>
        <begin position="87"/>
        <end position="121"/>
    </location>
</feature>
<name>A0A2A9MC86_BESBE</name>
<feature type="compositionally biased region" description="Low complexity" evidence="1">
    <location>
        <begin position="817"/>
        <end position="828"/>
    </location>
</feature>
<organism evidence="2 3">
    <name type="scientific">Besnoitia besnoiti</name>
    <name type="common">Apicomplexan protozoan</name>
    <dbReference type="NCBI Taxonomy" id="94643"/>
    <lineage>
        <taxon>Eukaryota</taxon>
        <taxon>Sar</taxon>
        <taxon>Alveolata</taxon>
        <taxon>Apicomplexa</taxon>
        <taxon>Conoidasida</taxon>
        <taxon>Coccidia</taxon>
        <taxon>Eucoccidiorida</taxon>
        <taxon>Eimeriorina</taxon>
        <taxon>Sarcocystidae</taxon>
        <taxon>Besnoitia</taxon>
    </lineage>
</organism>
<feature type="compositionally biased region" description="Polar residues" evidence="1">
    <location>
        <begin position="961"/>
        <end position="970"/>
    </location>
</feature>
<gene>
    <name evidence="2" type="ORF">BESB_070830</name>
</gene>
<feature type="region of interest" description="Disordered" evidence="1">
    <location>
        <begin position="522"/>
        <end position="585"/>
    </location>
</feature>
<feature type="compositionally biased region" description="Basic and acidic residues" evidence="1">
    <location>
        <begin position="1189"/>
        <end position="1206"/>
    </location>
</feature>
<feature type="compositionally biased region" description="Polar residues" evidence="1">
    <location>
        <begin position="1172"/>
        <end position="1184"/>
    </location>
</feature>
<feature type="region of interest" description="Disordered" evidence="1">
    <location>
        <begin position="1413"/>
        <end position="1445"/>
    </location>
</feature>
<protein>
    <submittedName>
        <fullName evidence="2">Uncharacterized protein</fullName>
    </submittedName>
</protein>
<feature type="compositionally biased region" description="Basic and acidic residues" evidence="1">
    <location>
        <begin position="300"/>
        <end position="324"/>
    </location>
</feature>
<dbReference type="EMBL" id="NWUJ01000007">
    <property type="protein sequence ID" value="PFH33931.1"/>
    <property type="molecule type" value="Genomic_DNA"/>
</dbReference>
<feature type="compositionally biased region" description="Low complexity" evidence="1">
    <location>
        <begin position="624"/>
        <end position="648"/>
    </location>
</feature>
<feature type="compositionally biased region" description="Basic and acidic residues" evidence="1">
    <location>
        <begin position="1004"/>
        <end position="1026"/>
    </location>
</feature>
<feature type="compositionally biased region" description="Low complexity" evidence="1">
    <location>
        <begin position="444"/>
        <end position="468"/>
    </location>
</feature>
<keyword evidence="3" id="KW-1185">Reference proteome</keyword>
<dbReference type="Proteomes" id="UP000224006">
    <property type="component" value="Unassembled WGS sequence"/>
</dbReference>
<feature type="region of interest" description="Disordered" evidence="1">
    <location>
        <begin position="672"/>
        <end position="696"/>
    </location>
</feature>
<feature type="region of interest" description="Disordered" evidence="1">
    <location>
        <begin position="620"/>
        <end position="652"/>
    </location>
</feature>
<reference evidence="2 3" key="1">
    <citation type="submission" date="2017-09" db="EMBL/GenBank/DDBJ databases">
        <title>Genome sequencing of Besnoitia besnoiti strain Bb-Ger1.</title>
        <authorList>
            <person name="Schares G."/>
            <person name="Venepally P."/>
            <person name="Lorenzi H.A."/>
        </authorList>
    </citation>
    <scope>NUCLEOTIDE SEQUENCE [LARGE SCALE GENOMIC DNA]</scope>
    <source>
        <strain evidence="2 3">Bb-Ger1</strain>
    </source>
</reference>
<feature type="compositionally biased region" description="Polar residues" evidence="1">
    <location>
        <begin position="1419"/>
        <end position="1429"/>
    </location>
</feature>
<feature type="region of interest" description="Disordered" evidence="1">
    <location>
        <begin position="418"/>
        <end position="498"/>
    </location>
</feature>
<feature type="region of interest" description="Disordered" evidence="1">
    <location>
        <begin position="1170"/>
        <end position="1206"/>
    </location>
</feature>
<dbReference type="GeneID" id="40312009"/>
<evidence type="ECO:0000313" key="2">
    <source>
        <dbReference type="EMBL" id="PFH33931.1"/>
    </source>
</evidence>
<feature type="region of interest" description="Disordered" evidence="1">
    <location>
        <begin position="1574"/>
        <end position="1606"/>
    </location>
</feature>
<dbReference type="VEuPathDB" id="ToxoDB:BESB_070830"/>
<accession>A0A2A9MC86</accession>
<feature type="region of interest" description="Disordered" evidence="1">
    <location>
        <begin position="217"/>
        <end position="342"/>
    </location>
</feature>
<comment type="caution">
    <text evidence="2">The sequence shown here is derived from an EMBL/GenBank/DDBJ whole genome shotgun (WGS) entry which is preliminary data.</text>
</comment>
<dbReference type="RefSeq" id="XP_029217940.1">
    <property type="nucleotide sequence ID" value="XM_029365456.1"/>
</dbReference>
<feature type="region of interest" description="Disordered" evidence="1">
    <location>
        <begin position="817"/>
        <end position="853"/>
    </location>
</feature>
<feature type="region of interest" description="Disordered" evidence="1">
    <location>
        <begin position="774"/>
        <end position="795"/>
    </location>
</feature>
<feature type="compositionally biased region" description="Low complexity" evidence="1">
    <location>
        <begin position="484"/>
        <end position="493"/>
    </location>
</feature>
<feature type="region of interest" description="Disordered" evidence="1">
    <location>
        <begin position="1265"/>
        <end position="1284"/>
    </location>
</feature>
<feature type="compositionally biased region" description="Basic and acidic residues" evidence="1">
    <location>
        <begin position="252"/>
        <end position="274"/>
    </location>
</feature>
<feature type="compositionally biased region" description="Pro residues" evidence="1">
    <location>
        <begin position="474"/>
        <end position="483"/>
    </location>
</feature>
<dbReference type="KEGG" id="bbes:BESB_070830"/>
<evidence type="ECO:0000313" key="3">
    <source>
        <dbReference type="Proteomes" id="UP000224006"/>
    </source>
</evidence>
<dbReference type="OrthoDB" id="332195at2759"/>
<feature type="compositionally biased region" description="Low complexity" evidence="1">
    <location>
        <begin position="535"/>
        <end position="579"/>
    </location>
</feature>
<evidence type="ECO:0000256" key="1">
    <source>
        <dbReference type="SAM" id="MobiDB-lite"/>
    </source>
</evidence>
<sequence>MTLVRFRTRGAARAVFPPFSSFPFLSSPPSFCSLLSPAPAFCSPPVSLPESRAGSPLAIWRSVPGPTLRGQRVLPLCAEKATQAFDGGNSLVSTPHRSASASRRRARRPSRFTLRPEDGRADSDERQAFALEVAGACARHAGTRARHVIVLSAGRRARERLSPPGRVELSAAPSPRSLCREAPWDEPKGFFASLRSGRASLVCGQRRSISSLLHSRPVDASASATPDPPRDSSPLCSSATPEGGCSILETQGSERESYPCAWRPEENERDEGGRRGLHAPRASTGGRADGGRGLASGREASGDQRHTPAGDSTERRRREREETHLQTGNRPALCCRPPSDGQPTADLEALLASSKAVALWLNAVAGELERLQRRLLKKEAGRPASVASPGDSGGLWALVCRAAETTCASCEKKQTLAERKRQLPAQHEATETRAPPLGKTAATPAHAPRPSCPSRAAAASPVRPLALATNLPSGVPPPLPSPSPASQHAAVSPFGSSSAWPPSNFWVWAVRLLCRRQREEREAARHAPEVLVGTPPSSSFSSASSPRVSSRSASASPLHSSVPSCEPSVSSSECSAASSAPPPPVVGDASPALELRGLATAANACVRLYKLGRENPGLTSSLFSSGPPARTAPPAASGAPAPLAGVSGADERGQALAPRLAAASSSVSPVASSCGVTGRAPQSPCDAQETGEAHKAPATGRRLVVVGRASALDLPSSSELRDCLLTMLFSVENWEEASRRMNEQDASLLVNACATAEVLFPPLFSALKRRLSQSSQAVERGRPLPQEEEAQRGRRCARAGDCLPPALSSSTSSLFSSASSSSEFSFPSRCGDSPSARGDSKGGAGGAEDLAVPRRGAGEGDFLSSFSPQGLSLLLHGFASLSVSLSPTLGARLACAALDKLHATRREETACQQSANATFGGRGSLERAHGLRDAKFGHRKQAFEGEYEEADSTETRGDAASSVSGKQAQQPADAAVEGRPGDSTQTRDQRRVVQVRSSGPLVAGEKKEERRGGDEGAQERGKREETSWVCTPEQAVRLVYALAELPAVPRPMARQAAAVLAQGRLKSSPEAFTIQGRLLALRSWIALEVDARQSVQAILVSLLRPASSFISASPRSPSGFSLASSSGTDSRSVVSAAASKPPTLLRFSEQHFALLLHLLATAQATGALEGVASSSPSRTMQAPSSRPPLEAEAHSRPPARAEGHDDEVCPGLAGCTEGTSVLALLPGFLQTHLPPFLAAATPQGLANVFAALAKLDAGSVRVRLPQPTKGAPGGQLPPGPAGPRGRNREIVYADILLAQTCARQLLSRRTEPRHVIACCFAAASSFAGTPQWHAALLFHAFYISLVSRPSSFTVRVSREPDGHGCWEDSAGDPRFSRGSRCTPLATLAASLGRQSLYDTFILFAGFARDSTGVRKRESQMSSPSGTWNAPSLGASPEKAEKSQEDCVRVHELPRQLTRFSGRQRHQGTAEEMEAHVRHEALEQRELEQAPAAVEMAPNCSTESAMGGTAGSPAHALSACGVTVQTASQLQAVLLHLALEWGDLGGLAALDARVLRASLWLVDCFAHSSLDHDSVQEKGVPDYERRDALSNRPLSGDELNKPAEWGFAGGSRTKRELEFEGASIEREPVYGQSAGRDNWNSHEAARRSESYWEHGLPPQVKSSHLHSEVLNCVRTLLGVHSRCGGLSKKTPPAKPGPRPDAYVVVSEALVPPYIIDIAVHRLARS</sequence>
<feature type="region of interest" description="Disordered" evidence="1">
    <location>
        <begin position="945"/>
        <end position="1026"/>
    </location>
</feature>
<feature type="compositionally biased region" description="Basic and acidic residues" evidence="1">
    <location>
        <begin position="1574"/>
        <end position="1588"/>
    </location>
</feature>
<proteinExistence type="predicted"/>